<organism evidence="2 3">
    <name type="scientific">Exophiala mesophila</name>
    <name type="common">Black yeast-like fungus</name>
    <dbReference type="NCBI Taxonomy" id="212818"/>
    <lineage>
        <taxon>Eukaryota</taxon>
        <taxon>Fungi</taxon>
        <taxon>Dikarya</taxon>
        <taxon>Ascomycota</taxon>
        <taxon>Pezizomycotina</taxon>
        <taxon>Eurotiomycetes</taxon>
        <taxon>Chaetothyriomycetidae</taxon>
        <taxon>Chaetothyriales</taxon>
        <taxon>Herpotrichiellaceae</taxon>
        <taxon>Exophiala</taxon>
    </lineage>
</organism>
<dbReference type="InterPro" id="IPR052897">
    <property type="entry name" value="Sec-Metab_Biosynth_Hydrolase"/>
</dbReference>
<comment type="caution">
    <text evidence="2">The sequence shown here is derived from an EMBL/GenBank/DDBJ whole genome shotgun (WGS) entry which is preliminary data.</text>
</comment>
<sequence length="266" mass="28845">MVQGTSKPSKPAIVVIPGGACPVVFYNDLVSSLIKHGHEAETHNLRSYTDDPKGTEPLGLADDAAYLHEKIEALADQGKDVVVVGHSYGGLVTTDAAHGLSKTERARAGKRGGIVRIIYLTCIVGAVGSSSAETCAGRLPEFSFMVPADENPNFLQQAPEKSAPIAFSDLPLEQGQLWVSKMWYHSVRSFTDKIQHASYLQNPVTWILCTKDELLTPSFQRGCIEFIEQEKGEKIDVVELEVGHCPNVSATELTAKTIVEAVERNA</sequence>
<name>A0A438NAZ5_EXOME</name>
<dbReference type="SUPFAM" id="SSF53474">
    <property type="entry name" value="alpha/beta-Hydrolases"/>
    <property type="match status" value="1"/>
</dbReference>
<dbReference type="PANTHER" id="PTHR37017:SF13">
    <property type="entry name" value="AB HYDROLASE-1 DOMAIN-CONTAINING PROTEIN"/>
    <property type="match status" value="1"/>
</dbReference>
<dbReference type="OrthoDB" id="1263307at2759"/>
<dbReference type="Gene3D" id="3.40.50.1820">
    <property type="entry name" value="alpha/beta hydrolase"/>
    <property type="match status" value="1"/>
</dbReference>
<reference evidence="2 3" key="1">
    <citation type="submission" date="2017-03" db="EMBL/GenBank/DDBJ databases">
        <title>Genomes of endolithic fungi from Antarctica.</title>
        <authorList>
            <person name="Coleine C."/>
            <person name="Masonjones S."/>
            <person name="Stajich J.E."/>
        </authorList>
    </citation>
    <scope>NUCLEOTIDE SEQUENCE [LARGE SCALE GENOMIC DNA]</scope>
    <source>
        <strain evidence="2 3">CCFEE 6314</strain>
    </source>
</reference>
<dbReference type="InterPro" id="IPR029058">
    <property type="entry name" value="AB_hydrolase_fold"/>
</dbReference>
<dbReference type="VEuPathDB" id="FungiDB:PV10_08187"/>
<gene>
    <name evidence="2" type="ORF">B0A52_03160</name>
</gene>
<dbReference type="InterPro" id="IPR000073">
    <property type="entry name" value="AB_hydrolase_1"/>
</dbReference>
<dbReference type="AlphaFoldDB" id="A0A438NAZ5"/>
<evidence type="ECO:0000313" key="2">
    <source>
        <dbReference type="EMBL" id="RVX72807.1"/>
    </source>
</evidence>
<dbReference type="Pfam" id="PF12697">
    <property type="entry name" value="Abhydrolase_6"/>
    <property type="match status" value="1"/>
</dbReference>
<evidence type="ECO:0000259" key="1">
    <source>
        <dbReference type="Pfam" id="PF12697"/>
    </source>
</evidence>
<feature type="domain" description="AB hydrolase-1" evidence="1">
    <location>
        <begin position="13"/>
        <end position="255"/>
    </location>
</feature>
<protein>
    <recommendedName>
        <fullName evidence="1">AB hydrolase-1 domain-containing protein</fullName>
    </recommendedName>
</protein>
<evidence type="ECO:0000313" key="3">
    <source>
        <dbReference type="Proteomes" id="UP000288859"/>
    </source>
</evidence>
<dbReference type="EMBL" id="NAJM01000010">
    <property type="protein sequence ID" value="RVX72807.1"/>
    <property type="molecule type" value="Genomic_DNA"/>
</dbReference>
<dbReference type="Proteomes" id="UP000288859">
    <property type="component" value="Unassembled WGS sequence"/>
</dbReference>
<dbReference type="PANTHER" id="PTHR37017">
    <property type="entry name" value="AB HYDROLASE-1 DOMAIN-CONTAINING PROTEIN-RELATED"/>
    <property type="match status" value="1"/>
</dbReference>
<proteinExistence type="predicted"/>
<accession>A0A438NAZ5</accession>